<dbReference type="SFLD" id="SFLDS00003">
    <property type="entry name" value="Haloacid_Dehalogenase"/>
    <property type="match status" value="1"/>
</dbReference>
<evidence type="ECO:0000256" key="5">
    <source>
        <dbReference type="ARBA" id="ARBA00022842"/>
    </source>
</evidence>
<protein>
    <submittedName>
        <fullName evidence="6">TIGR01457 family HAD-type hydrolase</fullName>
    </submittedName>
</protein>
<evidence type="ECO:0000256" key="4">
    <source>
        <dbReference type="ARBA" id="ARBA00022801"/>
    </source>
</evidence>
<dbReference type="InterPro" id="IPR006354">
    <property type="entry name" value="HAD-SF_hydro_IIA_hyp1"/>
</dbReference>
<accession>A0ABV9MFN0</accession>
<comment type="caution">
    <text evidence="6">The sequence shown here is derived from an EMBL/GenBank/DDBJ whole genome shotgun (WGS) entry which is preliminary data.</text>
</comment>
<evidence type="ECO:0000256" key="3">
    <source>
        <dbReference type="ARBA" id="ARBA00022723"/>
    </source>
</evidence>
<dbReference type="EMBL" id="JBHSGL010000014">
    <property type="protein sequence ID" value="MFC4713910.1"/>
    <property type="molecule type" value="Genomic_DNA"/>
</dbReference>
<dbReference type="Pfam" id="PF13242">
    <property type="entry name" value="Hydrolase_like"/>
    <property type="match status" value="1"/>
</dbReference>
<gene>
    <name evidence="6" type="ORF">ACFO5U_13665</name>
</gene>
<dbReference type="GO" id="GO:0016787">
    <property type="term" value="F:hydrolase activity"/>
    <property type="evidence" value="ECO:0007669"/>
    <property type="project" value="UniProtKB-KW"/>
</dbReference>
<keyword evidence="7" id="KW-1185">Reference proteome</keyword>
<keyword evidence="3" id="KW-0479">Metal-binding</keyword>
<dbReference type="Gene3D" id="3.40.50.1000">
    <property type="entry name" value="HAD superfamily/HAD-like"/>
    <property type="match status" value="2"/>
</dbReference>
<sequence length="257" mass="28560">MAKAKPYKAYCLDLDGTVYRGSERVEHAAQFVDTLQQSGIEPFYITNNASMTVDQLHDKLEKAGVHADRSRIMSSAVAAAKYIRRWYPERTVFLVGSKGLEEALDDHGIKRVEKQADIVLMGLDPQVTYDKLANACLEVQRGAVFLSTNGDLAFPTERGLFPGNGAFTALVAQATDIDPVFIGKPEIHMLEAIHHEYGFRKEDMVMIGDNYDTDIQAGIRFGIDTVHVNTGVTPMDAVLQKDPPPSFVLENLSFWDH</sequence>
<dbReference type="Proteomes" id="UP001595932">
    <property type="component" value="Unassembled WGS sequence"/>
</dbReference>
<name>A0ABV9MFN0_9BACL</name>
<dbReference type="SUPFAM" id="SSF56784">
    <property type="entry name" value="HAD-like"/>
    <property type="match status" value="1"/>
</dbReference>
<dbReference type="NCBIfam" id="TIGR01460">
    <property type="entry name" value="HAD-SF-IIA"/>
    <property type="match status" value="1"/>
</dbReference>
<dbReference type="RefSeq" id="WP_377279648.1">
    <property type="nucleotide sequence ID" value="NZ_JBHSGL010000014.1"/>
</dbReference>
<proteinExistence type="inferred from homology"/>
<reference evidence="7" key="1">
    <citation type="journal article" date="2019" name="Int. J. Syst. Evol. Microbiol.">
        <title>The Global Catalogue of Microorganisms (GCM) 10K type strain sequencing project: providing services to taxonomists for standard genome sequencing and annotation.</title>
        <authorList>
            <consortium name="The Broad Institute Genomics Platform"/>
            <consortium name="The Broad Institute Genome Sequencing Center for Infectious Disease"/>
            <person name="Wu L."/>
            <person name="Ma J."/>
        </authorList>
    </citation>
    <scope>NUCLEOTIDE SEQUENCE [LARGE SCALE GENOMIC DNA]</scope>
    <source>
        <strain evidence="7">CGMCC 1.12151</strain>
    </source>
</reference>
<comment type="similarity">
    <text evidence="2">Belongs to the HAD-like hydrolase superfamily. NagD family.</text>
</comment>
<dbReference type="Pfam" id="PF13344">
    <property type="entry name" value="Hydrolase_6"/>
    <property type="match status" value="1"/>
</dbReference>
<dbReference type="InterPro" id="IPR006357">
    <property type="entry name" value="HAD-SF_hydro_IIA"/>
</dbReference>
<organism evidence="6 7">
    <name type="scientific">Planococcus dechangensis</name>
    <dbReference type="NCBI Taxonomy" id="1176255"/>
    <lineage>
        <taxon>Bacteria</taxon>
        <taxon>Bacillati</taxon>
        <taxon>Bacillota</taxon>
        <taxon>Bacilli</taxon>
        <taxon>Bacillales</taxon>
        <taxon>Caryophanaceae</taxon>
        <taxon>Planococcus</taxon>
    </lineage>
</organism>
<keyword evidence="5" id="KW-0460">Magnesium</keyword>
<keyword evidence="4 6" id="KW-0378">Hydrolase</keyword>
<comment type="cofactor">
    <cofactor evidence="1">
        <name>Mg(2+)</name>
        <dbReference type="ChEBI" id="CHEBI:18420"/>
    </cofactor>
</comment>
<dbReference type="PANTHER" id="PTHR19288:SF46">
    <property type="entry name" value="HALOACID DEHALOGENASE-LIKE HYDROLASE DOMAIN-CONTAINING PROTEIN 2"/>
    <property type="match status" value="1"/>
</dbReference>
<dbReference type="PANTHER" id="PTHR19288">
    <property type="entry name" value="4-NITROPHENYLPHOSPHATASE-RELATED"/>
    <property type="match status" value="1"/>
</dbReference>
<dbReference type="InterPro" id="IPR036412">
    <property type="entry name" value="HAD-like_sf"/>
</dbReference>
<evidence type="ECO:0000256" key="1">
    <source>
        <dbReference type="ARBA" id="ARBA00001946"/>
    </source>
</evidence>
<evidence type="ECO:0000313" key="7">
    <source>
        <dbReference type="Proteomes" id="UP001595932"/>
    </source>
</evidence>
<evidence type="ECO:0000256" key="2">
    <source>
        <dbReference type="ARBA" id="ARBA00006696"/>
    </source>
</evidence>
<dbReference type="NCBIfam" id="TIGR01457">
    <property type="entry name" value="HAD-SF-IIA-hyp2"/>
    <property type="match status" value="1"/>
</dbReference>
<evidence type="ECO:0000313" key="6">
    <source>
        <dbReference type="EMBL" id="MFC4713910.1"/>
    </source>
</evidence>
<dbReference type="SFLD" id="SFLDG01129">
    <property type="entry name" value="C1.5:_HAD__Beta-PGM__Phosphata"/>
    <property type="match status" value="1"/>
</dbReference>
<dbReference type="InterPro" id="IPR023214">
    <property type="entry name" value="HAD_sf"/>
</dbReference>